<dbReference type="SUPFAM" id="SSF55486">
    <property type="entry name" value="Metalloproteases ('zincins'), catalytic domain"/>
    <property type="match status" value="1"/>
</dbReference>
<proteinExistence type="predicted"/>
<accession>D1Q052</accession>
<dbReference type="PANTHER" id="PTHR41775">
    <property type="entry name" value="SECRETED PROTEIN-RELATED"/>
    <property type="match status" value="1"/>
</dbReference>
<feature type="chain" id="PRO_5003026842" evidence="1">
    <location>
        <begin position="20"/>
        <end position="720"/>
    </location>
</feature>
<keyword evidence="3" id="KW-0378">Hydrolase</keyword>
<dbReference type="eggNOG" id="COG4412">
    <property type="taxonomic scope" value="Bacteria"/>
</dbReference>
<dbReference type="PANTHER" id="PTHR41775:SF1">
    <property type="entry name" value="PEPTIDASE M6-LIKE DOMAIN-CONTAINING PROTEIN"/>
    <property type="match status" value="1"/>
</dbReference>
<keyword evidence="1" id="KW-0732">Signal</keyword>
<dbReference type="GO" id="GO:0006508">
    <property type="term" value="P:proteolysis"/>
    <property type="evidence" value="ECO:0007669"/>
    <property type="project" value="UniProtKB-KW"/>
</dbReference>
<name>D1Q052_9BACT</name>
<keyword evidence="3" id="KW-0645">Protease</keyword>
<gene>
    <name evidence="3" type="ORF">HMPREF0645_2587</name>
</gene>
<comment type="caution">
    <text evidence="3">The sequence shown here is derived from an EMBL/GenBank/DDBJ whole genome shotgun (WGS) entry which is preliminary data.</text>
</comment>
<protein>
    <submittedName>
        <fullName evidence="3">M6 family metalloprotease domain protein</fullName>
        <ecNumber evidence="3">3.4.24.-</ecNumber>
    </submittedName>
</protein>
<feature type="domain" description="Peptidase M6-like" evidence="2">
    <location>
        <begin position="138"/>
        <end position="338"/>
    </location>
</feature>
<dbReference type="EMBL" id="ACKS01000107">
    <property type="protein sequence ID" value="EFA42951.1"/>
    <property type="molecule type" value="Genomic_DNA"/>
</dbReference>
<feature type="signal peptide" evidence="1">
    <location>
        <begin position="1"/>
        <end position="19"/>
    </location>
</feature>
<sequence length="720" mass="79055">MKKLFCVAILMCVVSAVMASPVRRGQWQTVTLSDGSSVRVEARGDETLLYWQAVDGRCYVKDAHTELYREASLELLRRQTAGAATRASGMRKVRARTLKSNAMRSNRLNGSKHGLVIMVDFSGKTFSMSNPGSYYSNFFNAKDYHENGFNGSVHDYFYAQSHGKFDITFDVVGPVTMPRPYSYYGRNDDDMVGEMVHDACLAVDGEVDFSKYDWDGDGEADAVYIVYAGYGQADHSDNDNYIWPHMHFLSAYSYYENTVLKLDGTVVDAYACSNEMDSNQELNGIGTVCHELSHCLGLPDLYDTGGTGNFGMGSWDLMDYGCNNDDGRTPCAYTGYEKMTLGWSMPVELSGSVAVTDMQAVSTKGSSYVVYNPARRSEFCVLDNRQFEGFDSALPGHGLMVTHVDYDEKIWNYNIVNATGYDPQSHIDNTHQRVTIYHADNDAGIDTEPGDLYPYGDNDSLTGRSKPFVRWYQAGQAGNTGPGFGIFDIKENDDGTMSFNFRAVNVSGSDPEMPSPSGDGVLLRETFDGCSGSGGNDGRFRGSIASAAMRADLNGWEYTVAYGGDRCARFGKSSAGTGIVTSPWFRLPGDTLTLTFKAAGWDAQGDGTGLIVSLNGDEARFVESGNSDVSLTMTKGKWTEYTLKIVGNGSVSITFEPNRRFFLDEVVVAKMISAGIAELESKTAKVRTGRIYTIDGKFVGTDFHVLPRGVYIVDGQKFVK</sequence>
<dbReference type="GO" id="GO:0008237">
    <property type="term" value="F:metallopeptidase activity"/>
    <property type="evidence" value="ECO:0007669"/>
    <property type="project" value="UniProtKB-KW"/>
</dbReference>
<evidence type="ECO:0000256" key="1">
    <source>
        <dbReference type="SAM" id="SignalP"/>
    </source>
</evidence>
<organism evidence="3 4">
    <name type="scientific">Hallella bergensis DSM 17361</name>
    <dbReference type="NCBI Taxonomy" id="585502"/>
    <lineage>
        <taxon>Bacteria</taxon>
        <taxon>Pseudomonadati</taxon>
        <taxon>Bacteroidota</taxon>
        <taxon>Bacteroidia</taxon>
        <taxon>Bacteroidales</taxon>
        <taxon>Prevotellaceae</taxon>
        <taxon>Hallella</taxon>
    </lineage>
</organism>
<dbReference type="EC" id="3.4.24.-" evidence="3"/>
<dbReference type="OrthoDB" id="9813478at2"/>
<evidence type="ECO:0000259" key="2">
    <source>
        <dbReference type="Pfam" id="PF05547"/>
    </source>
</evidence>
<keyword evidence="3" id="KW-0482">Metalloprotease</keyword>
<evidence type="ECO:0000313" key="4">
    <source>
        <dbReference type="Proteomes" id="UP000003160"/>
    </source>
</evidence>
<dbReference type="NCBIfam" id="TIGR03296">
    <property type="entry name" value="M6dom_TIGR03296"/>
    <property type="match status" value="1"/>
</dbReference>
<dbReference type="RefSeq" id="WP_007174982.1">
    <property type="nucleotide sequence ID" value="NZ_GG704783.1"/>
</dbReference>
<dbReference type="Pfam" id="PF05547">
    <property type="entry name" value="Peptidase_M6"/>
    <property type="match status" value="1"/>
</dbReference>
<keyword evidence="4" id="KW-1185">Reference proteome</keyword>
<evidence type="ECO:0000313" key="3">
    <source>
        <dbReference type="EMBL" id="EFA42951.1"/>
    </source>
</evidence>
<dbReference type="HOGENOM" id="CLU_016256_0_0_10"/>
<dbReference type="InterPro" id="IPR008757">
    <property type="entry name" value="Peptidase_M6-like_domain"/>
</dbReference>
<reference evidence="3 4" key="1">
    <citation type="submission" date="2009-10" db="EMBL/GenBank/DDBJ databases">
        <authorList>
            <person name="Qin X."/>
            <person name="Bachman B."/>
            <person name="Battles P."/>
            <person name="Bell A."/>
            <person name="Bess C."/>
            <person name="Bickham C."/>
            <person name="Chaboub L."/>
            <person name="Chen D."/>
            <person name="Coyle M."/>
            <person name="Deiros D.R."/>
            <person name="Dinh H."/>
            <person name="Forbes L."/>
            <person name="Fowler G."/>
            <person name="Francisco L."/>
            <person name="Fu Q."/>
            <person name="Gubbala S."/>
            <person name="Hale W."/>
            <person name="Han Y."/>
            <person name="Hemphill L."/>
            <person name="Highlander S.K."/>
            <person name="Hirani K."/>
            <person name="Hogues M."/>
            <person name="Jackson L."/>
            <person name="Jakkamsetti A."/>
            <person name="Javaid M."/>
            <person name="Jiang H."/>
            <person name="Korchina V."/>
            <person name="Kovar C."/>
            <person name="Lara F."/>
            <person name="Lee S."/>
            <person name="Mata R."/>
            <person name="Mathew T."/>
            <person name="Moen C."/>
            <person name="Morales K."/>
            <person name="Munidasa M."/>
            <person name="Nazareth L."/>
            <person name="Ngo R."/>
            <person name="Nguyen L."/>
            <person name="Okwuonu G."/>
            <person name="Ongeri F."/>
            <person name="Patil S."/>
            <person name="Petrosino J."/>
            <person name="Pham C."/>
            <person name="Pham P."/>
            <person name="Pu L.-L."/>
            <person name="Puazo M."/>
            <person name="Raj R."/>
            <person name="Reid J."/>
            <person name="Rouhana J."/>
            <person name="Saada N."/>
            <person name="Shang Y."/>
            <person name="Simmons D."/>
            <person name="Thornton R."/>
            <person name="Warren J."/>
            <person name="Weissenberger G."/>
            <person name="Zhang J."/>
            <person name="Zhang L."/>
            <person name="Zhou C."/>
            <person name="Zhu D."/>
            <person name="Muzny D."/>
            <person name="Worley K."/>
            <person name="Gibbs R."/>
        </authorList>
    </citation>
    <scope>NUCLEOTIDE SEQUENCE [LARGE SCALE GENOMIC DNA]</scope>
    <source>
        <strain evidence="3 4">DSM 17361</strain>
    </source>
</reference>
<dbReference type="AlphaFoldDB" id="D1Q052"/>
<dbReference type="Proteomes" id="UP000003160">
    <property type="component" value="Unassembled WGS sequence"/>
</dbReference>